<feature type="chain" id="PRO_5045778178" evidence="1">
    <location>
        <begin position="22"/>
        <end position="298"/>
    </location>
</feature>
<evidence type="ECO:0000313" key="2">
    <source>
        <dbReference type="EMBL" id="TGL70074.1"/>
    </source>
</evidence>
<organism evidence="2 3">
    <name type="scientific">Leptospira levettii</name>
    <dbReference type="NCBI Taxonomy" id="2023178"/>
    <lineage>
        <taxon>Bacteria</taxon>
        <taxon>Pseudomonadati</taxon>
        <taxon>Spirochaetota</taxon>
        <taxon>Spirochaetia</taxon>
        <taxon>Leptospirales</taxon>
        <taxon>Leptospiraceae</taxon>
        <taxon>Leptospira</taxon>
    </lineage>
</organism>
<comment type="caution">
    <text evidence="2">The sequence shown here is derived from an EMBL/GenBank/DDBJ whole genome shotgun (WGS) entry which is preliminary data.</text>
</comment>
<name>A0ABY2MMW7_9LEPT</name>
<gene>
    <name evidence="2" type="ORF">EHQ60_11015</name>
</gene>
<feature type="signal peptide" evidence="1">
    <location>
        <begin position="1"/>
        <end position="21"/>
    </location>
</feature>
<dbReference type="EMBL" id="RQGI01000040">
    <property type="protein sequence ID" value="TGL70074.1"/>
    <property type="molecule type" value="Genomic_DNA"/>
</dbReference>
<evidence type="ECO:0000313" key="3">
    <source>
        <dbReference type="Proteomes" id="UP000297352"/>
    </source>
</evidence>
<reference evidence="3" key="1">
    <citation type="journal article" date="2019" name="PLoS Negl. Trop. Dis.">
        <title>Revisiting the worldwide diversity of Leptospira species in the environment.</title>
        <authorList>
            <person name="Vincent A.T."/>
            <person name="Schiettekatte O."/>
            <person name="Bourhy P."/>
            <person name="Veyrier F.J."/>
            <person name="Picardeau M."/>
        </authorList>
    </citation>
    <scope>NUCLEOTIDE SEQUENCE [LARGE SCALE GENOMIC DNA]</scope>
    <source>
        <strain evidence="3">201702449</strain>
    </source>
</reference>
<dbReference type="RefSeq" id="WP_125169811.1">
    <property type="nucleotide sequence ID" value="NZ_RQGI01000040.1"/>
</dbReference>
<accession>A0ABY2MMW7</accession>
<sequence>MIQKIKYAFSLLFLSIVSNCASLENLEFNKDCCKKKPSKIYLTFNEKQPNLGDKFEKNYLNFIDYLLKKNNFTIITQFDQKNMKIDDDSVFIDFPFYFKEDSSIIVGGGRNYTSYIKGPQGIIGIQSKTTNNTDPDYYMRIMMTSDYKFDPVSKKYSIQTYESLLLKFANLYSNIIYNLYNKPGTVEGKYIDLINGNIYEIRKENNVFIGDLYGKNSESNKKSEYYTLTFEKTDNIQGPSHFNYFKGNEKRYINGSGYDISLFQFGDMLIIKNPIPSQRNLFNQAVHFSSDTYLLKIE</sequence>
<dbReference type="Proteomes" id="UP000297352">
    <property type="component" value="Unassembled WGS sequence"/>
</dbReference>
<protein>
    <submittedName>
        <fullName evidence="2">Uncharacterized protein</fullName>
    </submittedName>
</protein>
<evidence type="ECO:0000256" key="1">
    <source>
        <dbReference type="SAM" id="SignalP"/>
    </source>
</evidence>
<keyword evidence="3" id="KW-1185">Reference proteome</keyword>
<keyword evidence="1" id="KW-0732">Signal</keyword>
<proteinExistence type="predicted"/>